<dbReference type="Pfam" id="PF05960">
    <property type="entry name" value="DUF885"/>
    <property type="match status" value="1"/>
</dbReference>
<dbReference type="InterPro" id="IPR010281">
    <property type="entry name" value="DUF885"/>
</dbReference>
<dbReference type="EMBL" id="JAINZW010000003">
    <property type="protein sequence ID" value="MBZ4039559.1"/>
    <property type="molecule type" value="Genomic_DNA"/>
</dbReference>
<evidence type="ECO:0000256" key="1">
    <source>
        <dbReference type="SAM" id="MobiDB-lite"/>
    </source>
</evidence>
<dbReference type="Proteomes" id="UP001430954">
    <property type="component" value="Unassembled WGS sequence"/>
</dbReference>
<evidence type="ECO:0000313" key="2">
    <source>
        <dbReference type="EMBL" id="MBZ4039559.1"/>
    </source>
</evidence>
<name>A0ABS7T6R1_9GAMM</name>
<sequence length="640" mass="71702">MPAPPGPARLAGYPAGRSLVPDRPAEPENAMKPVSLHRTLLALALSTALVGCATTAPAPAPDATAAAGASVQGEAKAERLDALYAQYWEELLELNPLAATYQGDSRYNDRMPNFLSEEYREKSRAFTQRWLDTVEAVGPEGLEGQDLLSYQIFVRDAKNELAGERFPGWQQPINQFYNFASTAVQLGSGTGAQPFKTVEDYDNWRKRASQIPLLFDTAIANSRIGVQNGVVQPRALMEKVIPQLDALIKDDAEQTLFWRPIETMPESFPAADRERLTAEYRTMIEDELMPAYREMRAFVADEYMPRTRETSGMAALPGGDEWYAYNARNSTTTDLTPAQIHQIGLDEVARIHGEMRKVMAEVGFKGDLQDFFAFMRDDPRFQFESEEALLTYYRALEDKVNVHIPKLFSLTPKAGFEIRPVEPFRAQSAAGGSYMRPSEDGSRPGIFYVNTYDLPTRQTWDAEDLFLHEAIPGHHFQLALQQELTGLPAFRRFGGETAFSEGWGLYAESLGKDLGLYTDPYNYFGYLQNELWRAIRLVVDTGLHSKGWTREQVIAYMLENSATAETPAISETERYMAIPGQALAYKIGELKIKELRAKAEAELGADFDIREFHAEVLKDGSVPLDVLEGKIDRWIAAKKA</sequence>
<feature type="region of interest" description="Disordered" evidence="1">
    <location>
        <begin position="1"/>
        <end position="28"/>
    </location>
</feature>
<organism evidence="2 3">
    <name type="scientific">Novilysobacter selenitireducens</name>
    <dbReference type="NCBI Taxonomy" id="2872639"/>
    <lineage>
        <taxon>Bacteria</taxon>
        <taxon>Pseudomonadati</taxon>
        <taxon>Pseudomonadota</taxon>
        <taxon>Gammaproteobacteria</taxon>
        <taxon>Lysobacterales</taxon>
        <taxon>Lysobacteraceae</taxon>
        <taxon>Novilysobacter</taxon>
    </lineage>
</organism>
<dbReference type="PANTHER" id="PTHR33361">
    <property type="entry name" value="GLR0591 PROTEIN"/>
    <property type="match status" value="1"/>
</dbReference>
<dbReference type="PANTHER" id="PTHR33361:SF16">
    <property type="entry name" value="DUF885 DOMAIN-CONTAINING PROTEIN"/>
    <property type="match status" value="1"/>
</dbReference>
<keyword evidence="3" id="KW-1185">Reference proteome</keyword>
<proteinExistence type="predicted"/>
<reference evidence="2 3" key="1">
    <citation type="submission" date="2021-09" db="EMBL/GenBank/DDBJ databases">
        <title>Lysobacter sp. 13A isolated from the river sediment.</title>
        <authorList>
            <person name="Liu H."/>
            <person name="Li S."/>
            <person name="Mao S."/>
        </authorList>
    </citation>
    <scope>NUCLEOTIDE SEQUENCE [LARGE SCALE GENOMIC DNA]</scope>
    <source>
        <strain evidence="2 3">13A</strain>
    </source>
</reference>
<accession>A0ABS7T6R1</accession>
<comment type="caution">
    <text evidence="2">The sequence shown here is derived from an EMBL/GenBank/DDBJ whole genome shotgun (WGS) entry which is preliminary data.</text>
</comment>
<gene>
    <name evidence="2" type="ORF">K6753_08425</name>
</gene>
<protein>
    <submittedName>
        <fullName evidence="2">DUF885 family protein</fullName>
    </submittedName>
</protein>
<evidence type="ECO:0000313" key="3">
    <source>
        <dbReference type="Proteomes" id="UP001430954"/>
    </source>
</evidence>